<proteinExistence type="predicted"/>
<dbReference type="PANTHER" id="PTHR33376">
    <property type="match status" value="1"/>
</dbReference>
<dbReference type="Proteomes" id="UP000295793">
    <property type="component" value="Unassembled WGS sequence"/>
</dbReference>
<organism evidence="3 4">
    <name type="scientific">Reinekea marinisedimentorum</name>
    <dbReference type="NCBI Taxonomy" id="230495"/>
    <lineage>
        <taxon>Bacteria</taxon>
        <taxon>Pseudomonadati</taxon>
        <taxon>Pseudomonadota</taxon>
        <taxon>Gammaproteobacteria</taxon>
        <taxon>Oceanospirillales</taxon>
        <taxon>Saccharospirillaceae</taxon>
        <taxon>Reinekea</taxon>
    </lineage>
</organism>
<dbReference type="OrthoDB" id="5670809at2"/>
<evidence type="ECO:0000256" key="1">
    <source>
        <dbReference type="ARBA" id="ARBA00022729"/>
    </source>
</evidence>
<dbReference type="RefSeq" id="WP_132699385.1">
    <property type="nucleotide sequence ID" value="NZ_SLZR01000001.1"/>
</dbReference>
<dbReference type="Gene3D" id="3.40.190.170">
    <property type="entry name" value="Bacterial extracellular solute-binding protein, family 7"/>
    <property type="match status" value="1"/>
</dbReference>
<dbReference type="Pfam" id="PF03480">
    <property type="entry name" value="DctP"/>
    <property type="match status" value="1"/>
</dbReference>
<feature type="signal peptide" evidence="2">
    <location>
        <begin position="1"/>
        <end position="19"/>
    </location>
</feature>
<gene>
    <name evidence="3" type="ORF">BCF53_101425</name>
</gene>
<dbReference type="GO" id="GO:0055085">
    <property type="term" value="P:transmembrane transport"/>
    <property type="evidence" value="ECO:0007669"/>
    <property type="project" value="InterPro"/>
</dbReference>
<dbReference type="NCBIfam" id="NF037995">
    <property type="entry name" value="TRAP_S1"/>
    <property type="match status" value="1"/>
</dbReference>
<dbReference type="PANTHER" id="PTHR33376:SF4">
    <property type="entry name" value="SIALIC ACID-BINDING PERIPLASMIC PROTEIN SIAP"/>
    <property type="match status" value="1"/>
</dbReference>
<name>A0A4R3IGE0_9GAMM</name>
<keyword evidence="4" id="KW-1185">Reference proteome</keyword>
<protein>
    <submittedName>
        <fullName evidence="3">TRAP-type C4-dicarboxylate transport system substrate-binding protein</fullName>
    </submittedName>
</protein>
<dbReference type="InterPro" id="IPR018389">
    <property type="entry name" value="DctP_fam"/>
</dbReference>
<dbReference type="AlphaFoldDB" id="A0A4R3IGE0"/>
<dbReference type="InterPro" id="IPR038404">
    <property type="entry name" value="TRAP_DctP_sf"/>
</dbReference>
<evidence type="ECO:0000313" key="3">
    <source>
        <dbReference type="EMBL" id="TCS44082.1"/>
    </source>
</evidence>
<evidence type="ECO:0000256" key="2">
    <source>
        <dbReference type="SAM" id="SignalP"/>
    </source>
</evidence>
<sequence>MRTFALLLLSLLVSVAASARTEIKISTLYPPGSDAAKSLIELSDKLKEKTNGEVLIKLYPGGVMGDDNTVMRKMRIGQLQGALVSSGTLDIIKADVKGLSRPFAFDSIDEVYAKRESYDQVIRDELLELNWLAYGPFDGGFSYLMSKKPVTSMDEIRQSKLWLPNTTDIQQVSAELNVDYLVMNIGDVLTGLDTGAIDTLVSPPSAALALNWYSRFNYVVDTPVLYTWGILILPEKTLARMDEKTRALVTSEFESWAASLEARLRVGNANANDAIRQLLKPIAFSARDIEMLRAAEQSHSSAY</sequence>
<comment type="caution">
    <text evidence="3">The sequence shown here is derived from an EMBL/GenBank/DDBJ whole genome shotgun (WGS) entry which is preliminary data.</text>
</comment>
<accession>A0A4R3IGE0</accession>
<reference evidence="3 4" key="1">
    <citation type="submission" date="2019-03" db="EMBL/GenBank/DDBJ databases">
        <title>Genomic Encyclopedia of Archaeal and Bacterial Type Strains, Phase II (KMG-II): from individual species to whole genera.</title>
        <authorList>
            <person name="Goeker M."/>
        </authorList>
    </citation>
    <scope>NUCLEOTIDE SEQUENCE [LARGE SCALE GENOMIC DNA]</scope>
    <source>
        <strain evidence="3 4">DSM 15388</strain>
    </source>
</reference>
<keyword evidence="1 2" id="KW-0732">Signal</keyword>
<dbReference type="EMBL" id="SLZR01000001">
    <property type="protein sequence ID" value="TCS44082.1"/>
    <property type="molecule type" value="Genomic_DNA"/>
</dbReference>
<evidence type="ECO:0000313" key="4">
    <source>
        <dbReference type="Proteomes" id="UP000295793"/>
    </source>
</evidence>
<feature type="chain" id="PRO_5020523037" evidence="2">
    <location>
        <begin position="20"/>
        <end position="303"/>
    </location>
</feature>